<dbReference type="EC" id="2.1.1.192" evidence="14"/>
<dbReference type="GO" id="GO:0051539">
    <property type="term" value="F:4 iron, 4 sulfur cluster binding"/>
    <property type="evidence" value="ECO:0007669"/>
    <property type="project" value="UniProtKB-KW"/>
</dbReference>
<dbReference type="EMBL" id="LT546645">
    <property type="protein sequence ID" value="SAI69679.1"/>
    <property type="molecule type" value="Genomic_DNA"/>
</dbReference>
<dbReference type="SUPFAM" id="SSF102114">
    <property type="entry name" value="Radical SAM enzymes"/>
    <property type="match status" value="1"/>
</dbReference>
<dbReference type="InterPro" id="IPR058240">
    <property type="entry name" value="rSAM_sf"/>
</dbReference>
<keyword evidence="8" id="KW-0949">S-adenosyl-L-methionine</keyword>
<evidence type="ECO:0000256" key="1">
    <source>
        <dbReference type="ARBA" id="ARBA00001966"/>
    </source>
</evidence>
<evidence type="ECO:0000256" key="7">
    <source>
        <dbReference type="ARBA" id="ARBA00022679"/>
    </source>
</evidence>
<organism evidence="14 15">
    <name type="scientific">Bordetella trematum</name>
    <dbReference type="NCBI Taxonomy" id="123899"/>
    <lineage>
        <taxon>Bacteria</taxon>
        <taxon>Pseudomonadati</taxon>
        <taxon>Pseudomonadota</taxon>
        <taxon>Betaproteobacteria</taxon>
        <taxon>Burkholderiales</taxon>
        <taxon>Alcaligenaceae</taxon>
        <taxon>Bordetella</taxon>
    </lineage>
</organism>
<evidence type="ECO:0000256" key="4">
    <source>
        <dbReference type="ARBA" id="ARBA00022485"/>
    </source>
</evidence>
<keyword evidence="11" id="KW-0411">Iron-sulfur</keyword>
<keyword evidence="12" id="KW-1015">Disulfide bond</keyword>
<dbReference type="NCBIfam" id="NF011034">
    <property type="entry name" value="PRK14464.1"/>
    <property type="match status" value="1"/>
</dbReference>
<dbReference type="Gene3D" id="3.20.20.70">
    <property type="entry name" value="Aldolase class I"/>
    <property type="match status" value="1"/>
</dbReference>
<protein>
    <submittedName>
        <fullName evidence="14">Ribosomal RNA large subunit methyltransferase N</fullName>
        <ecNumber evidence="14">2.1.1.192</ecNumber>
    </submittedName>
</protein>
<comment type="subcellular location">
    <subcellularLocation>
        <location evidence="2">Cytoplasm</location>
    </subcellularLocation>
</comment>
<dbReference type="PANTHER" id="PTHR30544">
    <property type="entry name" value="23S RRNA METHYLTRANSFERASE"/>
    <property type="match status" value="1"/>
</dbReference>
<dbReference type="PANTHER" id="PTHR30544:SF5">
    <property type="entry name" value="RADICAL SAM CORE DOMAIN-CONTAINING PROTEIN"/>
    <property type="match status" value="1"/>
</dbReference>
<dbReference type="GO" id="GO:0008173">
    <property type="term" value="F:RNA methyltransferase activity"/>
    <property type="evidence" value="ECO:0007669"/>
    <property type="project" value="InterPro"/>
</dbReference>
<keyword evidence="6 14" id="KW-0489">Methyltransferase</keyword>
<comment type="cofactor">
    <cofactor evidence="1">
        <name>[4Fe-4S] cluster</name>
        <dbReference type="ChEBI" id="CHEBI:49883"/>
    </cofactor>
</comment>
<keyword evidence="9" id="KW-0479">Metal-binding</keyword>
<comment type="similarity">
    <text evidence="3">Belongs to the radical SAM superfamily. RlmN family.</text>
</comment>
<keyword evidence="4" id="KW-0004">4Fe-4S</keyword>
<proteinExistence type="inferred from homology"/>
<evidence type="ECO:0000256" key="8">
    <source>
        <dbReference type="ARBA" id="ARBA00022691"/>
    </source>
</evidence>
<dbReference type="Pfam" id="PF04055">
    <property type="entry name" value="Radical_SAM"/>
    <property type="match status" value="1"/>
</dbReference>
<name>A0A157SGX3_9BORD</name>
<accession>A0A157SGX3</accession>
<sequence>MTRGRGILRHIRHPSNGIVGENLTYCQARVRVRSQRCLWIASPGLRGGGVEFAPMRFSDFDQRLAALGALPLHRGRVMRVWLQGQALDQGTRRRSTENFLPLALRHAIPALTAELDGLARVHAEHAGQDGSRLLVELADGQMVESVLLPRDGLCVSTQVGCAVGCRFCMTGKSGLLRQVSSMEILAQVVLARRQRAVKKVVFMGMGEPAHNLDNVLEAINLLGTEGNIGHKNLVFSTVGDLRVFDALPRQRVKPALALSLHTTKADLRQHLLPRAPRITPQALIEHGEKYARDTDYPIQYQWTLLKGINDGDDELDALARLLKGKYGVLNVIPFNSLEGDDYQRPDAGRIQEIVRSLHRRGVLTKVRNSAGQDVDAGCGQLRARAVGAEQVVQLRRCGTVTLEVARA</sequence>
<dbReference type="PATRIC" id="fig|123899.6.peg.1875"/>
<dbReference type="GO" id="GO:0070475">
    <property type="term" value="P:rRNA base methylation"/>
    <property type="evidence" value="ECO:0007669"/>
    <property type="project" value="TreeGrafter"/>
</dbReference>
<evidence type="ECO:0000256" key="5">
    <source>
        <dbReference type="ARBA" id="ARBA00022490"/>
    </source>
</evidence>
<dbReference type="GO" id="GO:0046872">
    <property type="term" value="F:metal ion binding"/>
    <property type="evidence" value="ECO:0007669"/>
    <property type="project" value="UniProtKB-KW"/>
</dbReference>
<dbReference type="SFLD" id="SFLDF00275">
    <property type="entry name" value="adenosine_C2_methyltransferase"/>
    <property type="match status" value="1"/>
</dbReference>
<dbReference type="SFLD" id="SFLDS00029">
    <property type="entry name" value="Radical_SAM"/>
    <property type="match status" value="1"/>
</dbReference>
<evidence type="ECO:0000256" key="6">
    <source>
        <dbReference type="ARBA" id="ARBA00022603"/>
    </source>
</evidence>
<gene>
    <name evidence="14" type="primary">rlmN_1</name>
    <name evidence="14" type="ORF">SAMEA3906487_01886</name>
</gene>
<dbReference type="KEGG" id="btrm:SAMEA390648701886"/>
<dbReference type="STRING" id="123899.SAMEA3906487_01886"/>
<dbReference type="PROSITE" id="PS51918">
    <property type="entry name" value="RADICAL_SAM"/>
    <property type="match status" value="1"/>
</dbReference>
<reference evidence="14 15" key="1">
    <citation type="submission" date="2016-04" db="EMBL/GenBank/DDBJ databases">
        <authorList>
            <consortium name="Pathogen Informatics"/>
        </authorList>
    </citation>
    <scope>NUCLEOTIDE SEQUENCE [LARGE SCALE GENOMIC DNA]</scope>
    <source>
        <strain evidence="14 15">H044680328</strain>
    </source>
</reference>
<dbReference type="GO" id="GO:0030488">
    <property type="term" value="P:tRNA methylation"/>
    <property type="evidence" value="ECO:0007669"/>
    <property type="project" value="TreeGrafter"/>
</dbReference>
<dbReference type="InterPro" id="IPR013785">
    <property type="entry name" value="Aldolase_TIM"/>
</dbReference>
<keyword evidence="5" id="KW-0963">Cytoplasm</keyword>
<dbReference type="InterPro" id="IPR004383">
    <property type="entry name" value="rRNA_lsu_MTrfase_RlmN/Cfr"/>
</dbReference>
<evidence type="ECO:0000256" key="2">
    <source>
        <dbReference type="ARBA" id="ARBA00004496"/>
    </source>
</evidence>
<evidence type="ECO:0000256" key="3">
    <source>
        <dbReference type="ARBA" id="ARBA00007544"/>
    </source>
</evidence>
<dbReference type="eggNOG" id="COG0820">
    <property type="taxonomic scope" value="Bacteria"/>
</dbReference>
<feature type="domain" description="Radical SAM core" evidence="13">
    <location>
        <begin position="147"/>
        <end position="373"/>
    </location>
</feature>
<dbReference type="AlphaFoldDB" id="A0A157SGX3"/>
<dbReference type="SFLD" id="SFLDG01062">
    <property type="entry name" value="methyltransferase_(Class_A)"/>
    <property type="match status" value="1"/>
</dbReference>
<keyword evidence="10" id="KW-0408">Iron</keyword>
<keyword evidence="7 14" id="KW-0808">Transferase</keyword>
<evidence type="ECO:0000256" key="12">
    <source>
        <dbReference type="ARBA" id="ARBA00023157"/>
    </source>
</evidence>
<evidence type="ECO:0000256" key="11">
    <source>
        <dbReference type="ARBA" id="ARBA00023014"/>
    </source>
</evidence>
<evidence type="ECO:0000259" key="13">
    <source>
        <dbReference type="PROSITE" id="PS51918"/>
    </source>
</evidence>
<dbReference type="InterPro" id="IPR007197">
    <property type="entry name" value="rSAM"/>
</dbReference>
<keyword evidence="15" id="KW-1185">Reference proteome</keyword>
<evidence type="ECO:0000313" key="14">
    <source>
        <dbReference type="EMBL" id="SAI69679.1"/>
    </source>
</evidence>
<dbReference type="Proteomes" id="UP000076825">
    <property type="component" value="Chromosome 1"/>
</dbReference>
<evidence type="ECO:0000256" key="9">
    <source>
        <dbReference type="ARBA" id="ARBA00022723"/>
    </source>
</evidence>
<evidence type="ECO:0000256" key="10">
    <source>
        <dbReference type="ARBA" id="ARBA00023004"/>
    </source>
</evidence>
<dbReference type="CDD" id="cd01335">
    <property type="entry name" value="Radical_SAM"/>
    <property type="match status" value="1"/>
</dbReference>
<dbReference type="InterPro" id="IPR040072">
    <property type="entry name" value="Methyltransferase_A"/>
</dbReference>
<evidence type="ECO:0000313" key="15">
    <source>
        <dbReference type="Proteomes" id="UP000076825"/>
    </source>
</evidence>
<dbReference type="GO" id="GO:0005737">
    <property type="term" value="C:cytoplasm"/>
    <property type="evidence" value="ECO:0007669"/>
    <property type="project" value="UniProtKB-SubCell"/>
</dbReference>